<evidence type="ECO:0000259" key="1">
    <source>
        <dbReference type="Pfam" id="PF01636"/>
    </source>
</evidence>
<dbReference type="InterPro" id="IPR011009">
    <property type="entry name" value="Kinase-like_dom_sf"/>
</dbReference>
<dbReference type="GO" id="GO:0016301">
    <property type="term" value="F:kinase activity"/>
    <property type="evidence" value="ECO:0007669"/>
    <property type="project" value="UniProtKB-KW"/>
</dbReference>
<dbReference type="Pfam" id="PF01636">
    <property type="entry name" value="APH"/>
    <property type="match status" value="1"/>
</dbReference>
<dbReference type="VEuPathDB" id="FungiDB:A9K55_003628"/>
<keyword evidence="2" id="KW-0808">Transferase</keyword>
<evidence type="ECO:0000313" key="2">
    <source>
        <dbReference type="EMBL" id="ATY59063.1"/>
    </source>
</evidence>
<sequence>MPEKIFSCARFNLDALLSLAGGLRGRECVCNVAAAPKTGSMNWAIFVSFDDGLDWVFRSPRSGPHAIVSDESAQKMLLSEVATLKFLRNNTSVPVPEVYSFSGSYDNHVGVPYILMSKAAGRPLSDYDWANILRQTPGYPQLRPLLPLPDGTREIVMKQLGALMRQLSTLRFEKIGSLFEDDSGNYVVGECLSPTLTWQERDSLDGIERGPFLHESQYLESLISALISHVKELPLSPHAFFAPIPDHSEYSSWSSYRAAVRRWNDYVAIGAKIDSSKNRLSYCLAGQVLRQMIPHLSTPNDSYTLSHPDLHPGNIFVDEKFNIVCLIDWGSASSGPISELLATPGLGSSAFAPPKQLVSAFRCGFCPEHPLPAGSWERADMIWYFSRLVRLLSTQDYRLFQALYKLVSEIEVEDAEIPGLFNELAAEEKNQHLLAMLRADDYTASELKQEEDAAFGCGKTDKGDNRAVARKLTVMAEINRNFLANSKLWRWIERALRERDDDYLGN</sequence>
<dbReference type="PANTHER" id="PTHR21310:SF15">
    <property type="entry name" value="AMINOGLYCOSIDE PHOSPHOTRANSFERASE DOMAIN-CONTAINING PROTEIN"/>
    <property type="match status" value="1"/>
</dbReference>
<dbReference type="InterPro" id="IPR051678">
    <property type="entry name" value="AGP_Transferase"/>
</dbReference>
<evidence type="ECO:0000313" key="3">
    <source>
        <dbReference type="Proteomes" id="UP000323067"/>
    </source>
</evidence>
<protein>
    <submittedName>
        <fullName evidence="2">Kinase-like domain</fullName>
    </submittedName>
</protein>
<reference evidence="2 3" key="1">
    <citation type="journal article" date="2017" name="BMC Genomics">
        <title>Chromosome level assembly and secondary metabolite potential of the parasitic fungus Cordyceps militaris.</title>
        <authorList>
            <person name="Kramer G.J."/>
            <person name="Nodwell J.R."/>
        </authorList>
    </citation>
    <scope>NUCLEOTIDE SEQUENCE [LARGE SCALE GENOMIC DNA]</scope>
    <source>
        <strain evidence="2 3">ATCC 34164</strain>
    </source>
</reference>
<dbReference type="OrthoDB" id="3645574at2759"/>
<dbReference type="Gene3D" id="3.30.200.20">
    <property type="entry name" value="Phosphorylase Kinase, domain 1"/>
    <property type="match status" value="1"/>
</dbReference>
<dbReference type="InterPro" id="IPR002575">
    <property type="entry name" value="Aminoglycoside_PTrfase"/>
</dbReference>
<dbReference type="EMBL" id="CP023322">
    <property type="protein sequence ID" value="ATY59063.1"/>
    <property type="molecule type" value="Genomic_DNA"/>
</dbReference>
<dbReference type="Gene3D" id="3.90.1200.10">
    <property type="match status" value="1"/>
</dbReference>
<proteinExistence type="predicted"/>
<dbReference type="SUPFAM" id="SSF56112">
    <property type="entry name" value="Protein kinase-like (PK-like)"/>
    <property type="match status" value="1"/>
</dbReference>
<dbReference type="VEuPathDB" id="FungiDB:CCM_06803"/>
<organism evidence="2 3">
    <name type="scientific">Cordyceps militaris</name>
    <name type="common">Caterpillar fungus</name>
    <name type="synonym">Clavaria militaris</name>
    <dbReference type="NCBI Taxonomy" id="73501"/>
    <lineage>
        <taxon>Eukaryota</taxon>
        <taxon>Fungi</taxon>
        <taxon>Dikarya</taxon>
        <taxon>Ascomycota</taxon>
        <taxon>Pezizomycotina</taxon>
        <taxon>Sordariomycetes</taxon>
        <taxon>Hypocreomycetidae</taxon>
        <taxon>Hypocreales</taxon>
        <taxon>Cordycipitaceae</taxon>
        <taxon>Cordyceps</taxon>
    </lineage>
</organism>
<keyword evidence="2" id="KW-0418">Kinase</keyword>
<dbReference type="PANTHER" id="PTHR21310">
    <property type="entry name" value="AMINOGLYCOSIDE PHOSPHOTRANSFERASE-RELATED-RELATED"/>
    <property type="match status" value="1"/>
</dbReference>
<feature type="domain" description="Aminoglycoside phosphotransferase" evidence="1">
    <location>
        <begin position="287"/>
        <end position="338"/>
    </location>
</feature>
<gene>
    <name evidence="2" type="ORF">A9K55_003628</name>
</gene>
<accession>A0A2H4S7H2</accession>
<dbReference type="Proteomes" id="UP000323067">
    <property type="component" value="Chromosome iv"/>
</dbReference>
<dbReference type="AlphaFoldDB" id="A0A2H4S7H2"/>
<name>A0A2H4S7H2_CORMI</name>